<comment type="caution">
    <text evidence="2">The sequence shown here is derived from an EMBL/GenBank/DDBJ whole genome shotgun (WGS) entry which is preliminary data.</text>
</comment>
<name>A0A0U5BVZ4_XANCI</name>
<organism evidence="2 3">
    <name type="scientific">Xanthomonas citri pv. citri</name>
    <dbReference type="NCBI Taxonomy" id="611301"/>
    <lineage>
        <taxon>Bacteria</taxon>
        <taxon>Pseudomonadati</taxon>
        <taxon>Pseudomonadota</taxon>
        <taxon>Gammaproteobacteria</taxon>
        <taxon>Lysobacterales</taxon>
        <taxon>Lysobacteraceae</taxon>
        <taxon>Xanthomonas</taxon>
    </lineage>
</organism>
<feature type="region of interest" description="Disordered" evidence="1">
    <location>
        <begin position="31"/>
        <end position="52"/>
    </location>
</feature>
<proteinExistence type="predicted"/>
<protein>
    <submittedName>
        <fullName evidence="2">Uncharacterized protein</fullName>
    </submittedName>
</protein>
<dbReference type="AlphaFoldDB" id="A0A0U5BVZ4"/>
<keyword evidence="3" id="KW-1185">Reference proteome</keyword>
<evidence type="ECO:0000256" key="1">
    <source>
        <dbReference type="SAM" id="MobiDB-lite"/>
    </source>
</evidence>
<gene>
    <name evidence="2" type="ORF">XAC3562_620005</name>
</gene>
<reference evidence="2 3" key="1">
    <citation type="submission" date="2014-09" db="EMBL/GenBank/DDBJ databases">
        <authorList>
            <person name="Regsiter A."/>
        </authorList>
    </citation>
    <scope>NUCLEOTIDE SEQUENCE [LARGE SCALE GENOMIC DNA]</scope>
</reference>
<evidence type="ECO:0000313" key="2">
    <source>
        <dbReference type="EMBL" id="CEG17344.1"/>
    </source>
</evidence>
<dbReference type="EMBL" id="CCXZ01000158">
    <property type="protein sequence ID" value="CEG17344.1"/>
    <property type="molecule type" value="Genomic_DNA"/>
</dbReference>
<accession>A0A0U5BVZ4</accession>
<sequence>MFSIITTIPDTTHRATKLSTESANPFQLTTQSASSKLYSKERRNSSNSGTHLRQTGGFFVPAFW</sequence>
<dbReference type="Proteomes" id="UP000052230">
    <property type="component" value="Unassembled WGS sequence"/>
</dbReference>
<evidence type="ECO:0000313" key="3">
    <source>
        <dbReference type="Proteomes" id="UP000052230"/>
    </source>
</evidence>